<protein>
    <submittedName>
        <fullName evidence="1">Uncharacterized protein</fullName>
    </submittedName>
</protein>
<evidence type="ECO:0000313" key="2">
    <source>
        <dbReference type="Proteomes" id="UP000471678"/>
    </source>
</evidence>
<evidence type="ECO:0000313" key="1">
    <source>
        <dbReference type="EMBL" id="MYY64046.1"/>
    </source>
</evidence>
<accession>A0A6N9INS4</accession>
<sequence length="66" mass="8347">MEFYNMLRKKDFVKKYKYSPSVYQSRMKEFKASRFSEGYVEVTTHEIWIIEEYFQQFLIWKSKQRN</sequence>
<name>A0A6N9INS4_9LACO</name>
<comment type="caution">
    <text evidence="1">The sequence shown here is derived from an EMBL/GenBank/DDBJ whole genome shotgun (WGS) entry which is preliminary data.</text>
</comment>
<gene>
    <name evidence="1" type="ORF">FYL25_01100</name>
</gene>
<dbReference type="EMBL" id="VSUB01000001">
    <property type="protein sequence ID" value="MYY64046.1"/>
    <property type="molecule type" value="Genomic_DNA"/>
</dbReference>
<proteinExistence type="predicted"/>
<dbReference type="AlphaFoldDB" id="A0A6N9INS4"/>
<organism evidence="1 2">
    <name type="scientific">Ligilactobacillus salivarius</name>
    <dbReference type="NCBI Taxonomy" id="1624"/>
    <lineage>
        <taxon>Bacteria</taxon>
        <taxon>Bacillati</taxon>
        <taxon>Bacillota</taxon>
        <taxon>Bacilli</taxon>
        <taxon>Lactobacillales</taxon>
        <taxon>Lactobacillaceae</taxon>
        <taxon>Ligilactobacillus</taxon>
    </lineage>
</organism>
<dbReference type="Proteomes" id="UP000471678">
    <property type="component" value="Unassembled WGS sequence"/>
</dbReference>
<reference evidence="1 2" key="1">
    <citation type="journal article" date="2020" name="Food Funct.">
        <title>Screening of Lactobacillus salivarius strains from the feces of Chinese populations and the evaluation of their effects against intestinal inflammation in mice.</title>
        <authorList>
            <person name="Zhai Q."/>
            <person name="Shen X."/>
            <person name="Cen S."/>
            <person name="Zhang C."/>
            <person name="Tian F."/>
            <person name="Zhao J."/>
            <person name="Zhang H."/>
            <person name="Xue Y."/>
            <person name="Chen W."/>
        </authorList>
    </citation>
    <scope>NUCLEOTIDE SEQUENCE [LARGE SCALE GENOMIC DNA]</scope>
    <source>
        <strain evidence="1 2">FYNDL5_1.scaf</strain>
    </source>
</reference>